<proteinExistence type="predicted"/>
<sequence length="77" mass="8889">MKKRRSKQGFKVVSMTEIGVMVVKVKSIRKFPFNTQLLSEKEVLMFLEFGNRIIESQKGKDFQTNVINAQNEGCDYA</sequence>
<protein>
    <submittedName>
        <fullName evidence="1">Uncharacterized protein</fullName>
    </submittedName>
</protein>
<evidence type="ECO:0000313" key="1">
    <source>
        <dbReference type="EMBL" id="MBE4909152.1"/>
    </source>
</evidence>
<organism evidence="1 2">
    <name type="scientific">Litchfieldia luteola</name>
    <dbReference type="NCBI Taxonomy" id="682179"/>
    <lineage>
        <taxon>Bacteria</taxon>
        <taxon>Bacillati</taxon>
        <taxon>Bacillota</taxon>
        <taxon>Bacilli</taxon>
        <taxon>Bacillales</taxon>
        <taxon>Bacillaceae</taxon>
        <taxon>Litchfieldia</taxon>
    </lineage>
</organism>
<accession>A0ABR9QKZ6</accession>
<evidence type="ECO:0000313" key="2">
    <source>
        <dbReference type="Proteomes" id="UP001516662"/>
    </source>
</evidence>
<name>A0ABR9QKZ6_9BACI</name>
<reference evidence="1 2" key="1">
    <citation type="submission" date="2020-10" db="EMBL/GenBank/DDBJ databases">
        <title>Bacillus sp. HD4P25, an endophyte from a halophyte.</title>
        <authorList>
            <person name="Sun J.-Q."/>
        </authorList>
    </citation>
    <scope>NUCLEOTIDE SEQUENCE [LARGE SCALE GENOMIC DNA]</scope>
    <source>
        <strain evidence="1 2">YIM 93174</strain>
    </source>
</reference>
<keyword evidence="2" id="KW-1185">Reference proteome</keyword>
<comment type="caution">
    <text evidence="1">The sequence shown here is derived from an EMBL/GenBank/DDBJ whole genome shotgun (WGS) entry which is preliminary data.</text>
</comment>
<gene>
    <name evidence="1" type="ORF">IMZ08_13880</name>
</gene>
<dbReference type="Proteomes" id="UP001516662">
    <property type="component" value="Unassembled WGS sequence"/>
</dbReference>
<dbReference type="EMBL" id="JADCLJ010000021">
    <property type="protein sequence ID" value="MBE4909152.1"/>
    <property type="molecule type" value="Genomic_DNA"/>
</dbReference>
<dbReference type="RefSeq" id="WP_209794272.1">
    <property type="nucleotide sequence ID" value="NZ_JAGGKM010000001.1"/>
</dbReference>